<evidence type="ECO:0000256" key="6">
    <source>
        <dbReference type="ARBA" id="ARBA00022989"/>
    </source>
</evidence>
<feature type="transmembrane region" description="Helical" evidence="8">
    <location>
        <begin position="430"/>
        <end position="450"/>
    </location>
</feature>
<dbReference type="PRINTS" id="PR00702">
    <property type="entry name" value="ACRIFLAVINRP"/>
</dbReference>
<dbReference type="Gene3D" id="3.30.70.1320">
    <property type="entry name" value="Multidrug efflux transporter AcrB pore domain like"/>
    <property type="match status" value="1"/>
</dbReference>
<keyword evidence="2" id="KW-0813">Transport</keyword>
<dbReference type="FunFam" id="1.20.1640.10:FF:000001">
    <property type="entry name" value="Efflux pump membrane transporter"/>
    <property type="match status" value="1"/>
</dbReference>
<organism evidence="9 10">
    <name type="scientific">Bradyrhizobium sacchari</name>
    <dbReference type="NCBI Taxonomy" id="1399419"/>
    <lineage>
        <taxon>Bacteria</taxon>
        <taxon>Pseudomonadati</taxon>
        <taxon>Pseudomonadota</taxon>
        <taxon>Alphaproteobacteria</taxon>
        <taxon>Hyphomicrobiales</taxon>
        <taxon>Nitrobacteraceae</taxon>
        <taxon>Bradyrhizobium</taxon>
    </lineage>
</organism>
<reference evidence="9 10" key="1">
    <citation type="submission" date="2019-06" db="EMBL/GenBank/DDBJ databases">
        <title>Genomic Encyclopedia of Type Strains, Phase IV (KMG-V): Genome sequencing to study the core and pangenomes of soil and plant-associated prokaryotes.</title>
        <authorList>
            <person name="Whitman W."/>
        </authorList>
    </citation>
    <scope>NUCLEOTIDE SEQUENCE [LARGE SCALE GENOMIC DNA]</scope>
    <source>
        <strain evidence="9 10">BR 10556</strain>
    </source>
</reference>
<comment type="caution">
    <text evidence="9">The sequence shown here is derived from an EMBL/GenBank/DDBJ whole genome shotgun (WGS) entry which is preliminary data.</text>
</comment>
<feature type="transmembrane region" description="Helical" evidence="8">
    <location>
        <begin position="846"/>
        <end position="865"/>
    </location>
</feature>
<dbReference type="Proteomes" id="UP000315914">
    <property type="component" value="Unassembled WGS sequence"/>
</dbReference>
<dbReference type="GO" id="GO:0005886">
    <property type="term" value="C:plasma membrane"/>
    <property type="evidence" value="ECO:0007669"/>
    <property type="project" value="UniProtKB-SubCell"/>
</dbReference>
<dbReference type="Gene3D" id="3.30.70.1430">
    <property type="entry name" value="Multidrug efflux transporter AcrB pore domain"/>
    <property type="match status" value="2"/>
</dbReference>
<accession>A0A560JEG3</accession>
<keyword evidence="3" id="KW-1003">Cell membrane</keyword>
<sequence length="1034" mass="110870">MAFTELFIKRPVLSIVVSFLILLIGLRAATLLPIRQYPKLSNTVINITTSYPGASADMIQGFVTTPLEQAVASAEGADYITSSSVLGASTIQVHVKLNFDPNEALTEVLSKVNSVKYLIPKESNDPVVTKSTGQATAVMFIAFSSEELAANAISDYLSRVVQPVISTVEGVATAQMLGGQSFAMRLWLDSAKMAGHGVSPAEVSAAIAANNFQAAAGQTKGYFTISDVTANTDLRSVDDFKRMIVKANDGGLVRMEDIAAVELAAETTDTSVTMNGEHAVFIGVQASPQGNPLNIVRGVRALFPEIERNLPPSLRMKVAYDSSQFIQSSIDEVEKTLLEAVVVVVVVIFLFLASLRSVIIPVVTIPLSLVGVCSIMLALGFSFNLLTLLAMVLAIGLVVDDAIVVVENIHRHLEEGASPLRAATSGAREIVGPVISMTITLAAVYAPIGFLGGLTGALFREFAFTLAGAVIVSGVIALTLSPMMCSLFLRRAEGGRFARLVNRGFGAMTRWYGRKLDRSLNYRPITGLFALTMLGLVGFLYTNISKELAPEEDQGIVFALTKAPKYANMDYLDYYGTKLENAFKKFPEADLSFVLNGVGGKQSGMAGMLLKPWDERKRSSIALKSLVQVELSKIEGISAFAFSLPALPGGSDGLPVQMVLNSTLGFQSIYEQMSKLKDAARRSGLFVVSDSDLEFNQPVVRIKVDRSKANELGITMQTIGNALATLLGGNYVNRFNLEGRSYQVIPQVPREERLAPQAIGSYYVKTATGSMLPLSTVVATETATDPNALTHYNQLNCATFQAVPMPGITIEQAVDFLEAEAKKLPAGFSYDFLADARQYVHESNQLAITFAFALIIIFLVLSAQFESLRDPLIIMISVPMAMVGALIPPFIGWATMNIYTQVGLLTLVGLISKHGILMVEFANELQLKERLDRRSAIEMAARVRLRPILMTTAAMVTGFIPLLTATGAGAASRFSIGLVLAAGMSVGTLITLFVLPAVYVAIASDHRDNASADRAKTAAELGLTGAAGSQLAKQ</sequence>
<name>A0A560JEG3_9BRAD</name>
<evidence type="ECO:0000313" key="9">
    <source>
        <dbReference type="EMBL" id="TWB69603.1"/>
    </source>
</evidence>
<protein>
    <submittedName>
        <fullName evidence="9">Multidrug efflux pump</fullName>
    </submittedName>
</protein>
<feature type="transmembrane region" description="Helical" evidence="8">
    <location>
        <begin position="362"/>
        <end position="383"/>
    </location>
</feature>
<dbReference type="SUPFAM" id="SSF82693">
    <property type="entry name" value="Multidrug efflux transporter AcrB pore domain, PN1, PN2, PC1 and PC2 subdomains"/>
    <property type="match status" value="3"/>
</dbReference>
<dbReference type="Gene3D" id="1.20.1640.10">
    <property type="entry name" value="Multidrug efflux transporter AcrB transmembrane domain"/>
    <property type="match status" value="2"/>
</dbReference>
<dbReference type="RefSeq" id="WP_080139629.1">
    <property type="nucleotide sequence ID" value="NZ_LWIG01000056.1"/>
</dbReference>
<dbReference type="AlphaFoldDB" id="A0A560JEG3"/>
<dbReference type="SUPFAM" id="SSF82866">
    <property type="entry name" value="Multidrug efflux transporter AcrB transmembrane domain"/>
    <property type="match status" value="2"/>
</dbReference>
<comment type="subcellular location">
    <subcellularLocation>
        <location evidence="1">Cell inner membrane</location>
        <topology evidence="1">Multi-pass membrane protein</topology>
    </subcellularLocation>
</comment>
<keyword evidence="7 8" id="KW-0472">Membrane</keyword>
<dbReference type="PANTHER" id="PTHR32063:SF28">
    <property type="entry name" value="BLR2861 PROTEIN"/>
    <property type="match status" value="1"/>
</dbReference>
<gene>
    <name evidence="9" type="ORF">FBZ95_109200</name>
</gene>
<dbReference type="Gene3D" id="3.30.70.1440">
    <property type="entry name" value="Multidrug efflux transporter AcrB pore domain"/>
    <property type="match status" value="1"/>
</dbReference>
<evidence type="ECO:0000256" key="3">
    <source>
        <dbReference type="ARBA" id="ARBA00022475"/>
    </source>
</evidence>
<feature type="transmembrane region" description="Helical" evidence="8">
    <location>
        <begin position="898"/>
        <end position="922"/>
    </location>
</feature>
<dbReference type="PANTHER" id="PTHR32063">
    <property type="match status" value="1"/>
</dbReference>
<evidence type="ECO:0000256" key="7">
    <source>
        <dbReference type="ARBA" id="ARBA00023136"/>
    </source>
</evidence>
<feature type="transmembrane region" description="Helical" evidence="8">
    <location>
        <begin position="872"/>
        <end position="892"/>
    </location>
</feature>
<feature type="transmembrane region" description="Helical" evidence="8">
    <location>
        <begin position="976"/>
        <end position="1002"/>
    </location>
</feature>
<dbReference type="Pfam" id="PF00873">
    <property type="entry name" value="ACR_tran"/>
    <property type="match status" value="1"/>
</dbReference>
<dbReference type="GO" id="GO:0042910">
    <property type="term" value="F:xenobiotic transmembrane transporter activity"/>
    <property type="evidence" value="ECO:0007669"/>
    <property type="project" value="TreeGrafter"/>
</dbReference>
<feature type="transmembrane region" description="Helical" evidence="8">
    <location>
        <begin position="389"/>
        <end position="409"/>
    </location>
</feature>
<dbReference type="EMBL" id="VITW01000009">
    <property type="protein sequence ID" value="TWB69603.1"/>
    <property type="molecule type" value="Genomic_DNA"/>
</dbReference>
<dbReference type="STRING" id="1399419.A5906_12530"/>
<evidence type="ECO:0000256" key="1">
    <source>
        <dbReference type="ARBA" id="ARBA00004429"/>
    </source>
</evidence>
<dbReference type="SUPFAM" id="SSF82714">
    <property type="entry name" value="Multidrug efflux transporter AcrB TolC docking domain, DN and DC subdomains"/>
    <property type="match status" value="2"/>
</dbReference>
<proteinExistence type="predicted"/>
<evidence type="ECO:0000313" key="10">
    <source>
        <dbReference type="Proteomes" id="UP000315914"/>
    </source>
</evidence>
<evidence type="ECO:0000256" key="5">
    <source>
        <dbReference type="ARBA" id="ARBA00022692"/>
    </source>
</evidence>
<feature type="transmembrane region" description="Helical" evidence="8">
    <location>
        <begin position="462"/>
        <end position="489"/>
    </location>
</feature>
<dbReference type="InterPro" id="IPR001036">
    <property type="entry name" value="Acrflvin-R"/>
</dbReference>
<dbReference type="Gene3D" id="3.30.2090.10">
    <property type="entry name" value="Multidrug efflux transporter AcrB TolC docking domain, DN and DC subdomains"/>
    <property type="match status" value="2"/>
</dbReference>
<feature type="transmembrane region" description="Helical" evidence="8">
    <location>
        <begin position="943"/>
        <end position="964"/>
    </location>
</feature>
<dbReference type="InterPro" id="IPR027463">
    <property type="entry name" value="AcrB_DN_DC_subdom"/>
</dbReference>
<evidence type="ECO:0000256" key="2">
    <source>
        <dbReference type="ARBA" id="ARBA00022448"/>
    </source>
</evidence>
<feature type="transmembrane region" description="Helical" evidence="8">
    <location>
        <begin position="520"/>
        <end position="541"/>
    </location>
</feature>
<keyword evidence="4" id="KW-0997">Cell inner membrane</keyword>
<keyword evidence="6 8" id="KW-1133">Transmembrane helix</keyword>
<keyword evidence="5 8" id="KW-0812">Transmembrane</keyword>
<keyword evidence="10" id="KW-1185">Reference proteome</keyword>
<evidence type="ECO:0000256" key="8">
    <source>
        <dbReference type="SAM" id="Phobius"/>
    </source>
</evidence>
<dbReference type="OrthoDB" id="9807350at2"/>
<evidence type="ECO:0000256" key="4">
    <source>
        <dbReference type="ARBA" id="ARBA00022519"/>
    </source>
</evidence>
<feature type="transmembrane region" description="Helical" evidence="8">
    <location>
        <begin position="337"/>
        <end position="355"/>
    </location>
</feature>